<feature type="domain" description="Alpha/beta hydrolase fold-3" evidence="5">
    <location>
        <begin position="365"/>
        <end position="425"/>
    </location>
</feature>
<comment type="caution">
    <text evidence="6">The sequence shown here is derived from an EMBL/GenBank/DDBJ whole genome shotgun (WGS) entry which is preliminary data.</text>
</comment>
<feature type="active site" evidence="3">
    <location>
        <position position="392"/>
    </location>
</feature>
<dbReference type="SUPFAM" id="SSF53474">
    <property type="entry name" value="alpha/beta-Hydrolases"/>
    <property type="match status" value="1"/>
</dbReference>
<evidence type="ECO:0000259" key="5">
    <source>
        <dbReference type="Pfam" id="PF07859"/>
    </source>
</evidence>
<dbReference type="GO" id="GO:0016020">
    <property type="term" value="C:membrane"/>
    <property type="evidence" value="ECO:0007669"/>
    <property type="project" value="InterPro"/>
</dbReference>
<dbReference type="Pfam" id="PF07859">
    <property type="entry name" value="Abhydrolase_3"/>
    <property type="match status" value="2"/>
</dbReference>
<dbReference type="EMBL" id="BTRK01000004">
    <property type="protein sequence ID" value="GMR50341.1"/>
    <property type="molecule type" value="Genomic_DNA"/>
</dbReference>
<evidence type="ECO:0000313" key="7">
    <source>
        <dbReference type="Proteomes" id="UP001328107"/>
    </source>
</evidence>
<dbReference type="InterPro" id="IPR050300">
    <property type="entry name" value="GDXG_lipolytic_enzyme"/>
</dbReference>
<feature type="non-terminal residue" evidence="6">
    <location>
        <position position="1"/>
    </location>
</feature>
<feature type="active site" evidence="3">
    <location>
        <position position="422"/>
    </location>
</feature>
<proteinExistence type="inferred from homology"/>
<evidence type="ECO:0000313" key="6">
    <source>
        <dbReference type="EMBL" id="GMR50341.1"/>
    </source>
</evidence>
<dbReference type="Gene3D" id="3.40.50.1820">
    <property type="entry name" value="alpha/beta hydrolase"/>
    <property type="match status" value="1"/>
</dbReference>
<dbReference type="InterPro" id="IPR013094">
    <property type="entry name" value="AB_hydrolase_3"/>
</dbReference>
<feature type="active site" evidence="3">
    <location>
        <position position="232"/>
    </location>
</feature>
<keyword evidence="4" id="KW-0472">Membrane</keyword>
<name>A0AAN5I4B6_9BILA</name>
<dbReference type="GO" id="GO:0052689">
    <property type="term" value="F:carboxylic ester hydrolase activity"/>
    <property type="evidence" value="ECO:0007669"/>
    <property type="project" value="InterPro"/>
</dbReference>
<dbReference type="PIRSF" id="PIRSF037251">
    <property type="entry name" value="Arylacetamide_deacetylase"/>
    <property type="match status" value="1"/>
</dbReference>
<reference evidence="7" key="1">
    <citation type="submission" date="2022-10" db="EMBL/GenBank/DDBJ databases">
        <title>Genome assembly of Pristionchus species.</title>
        <authorList>
            <person name="Yoshida K."/>
            <person name="Sommer R.J."/>
        </authorList>
    </citation>
    <scope>NUCLEOTIDE SEQUENCE [LARGE SCALE GENOMIC DNA]</scope>
    <source>
        <strain evidence="7">RS5460</strain>
    </source>
</reference>
<dbReference type="PANTHER" id="PTHR48081">
    <property type="entry name" value="AB HYDROLASE SUPERFAMILY PROTEIN C4A8.06C"/>
    <property type="match status" value="1"/>
</dbReference>
<keyword evidence="2" id="KW-0378">Hydrolase</keyword>
<evidence type="ECO:0000256" key="4">
    <source>
        <dbReference type="SAM" id="Phobius"/>
    </source>
</evidence>
<organism evidence="6 7">
    <name type="scientific">Pristionchus mayeri</name>
    <dbReference type="NCBI Taxonomy" id="1317129"/>
    <lineage>
        <taxon>Eukaryota</taxon>
        <taxon>Metazoa</taxon>
        <taxon>Ecdysozoa</taxon>
        <taxon>Nematoda</taxon>
        <taxon>Chromadorea</taxon>
        <taxon>Rhabditida</taxon>
        <taxon>Rhabditina</taxon>
        <taxon>Diplogasteromorpha</taxon>
        <taxon>Diplogasteroidea</taxon>
        <taxon>Neodiplogasteridae</taxon>
        <taxon>Pristionchus</taxon>
    </lineage>
</organism>
<keyword evidence="7" id="KW-1185">Reference proteome</keyword>
<dbReference type="PANTHER" id="PTHR48081:SF8">
    <property type="entry name" value="ALPHA_BETA HYDROLASE FOLD-3 DOMAIN-CONTAINING PROTEIN-RELATED"/>
    <property type="match status" value="1"/>
</dbReference>
<dbReference type="InterPro" id="IPR017157">
    <property type="entry name" value="Arylacetamide_deacetylase"/>
</dbReference>
<dbReference type="InterPro" id="IPR029058">
    <property type="entry name" value="AB_hydrolase_fold"/>
</dbReference>
<protein>
    <recommendedName>
        <fullName evidence="5">Alpha/beta hydrolase fold-3 domain-containing protein</fullName>
    </recommendedName>
</protein>
<feature type="domain" description="Alpha/beta hydrolase fold-3" evidence="5">
    <location>
        <begin position="152"/>
        <end position="312"/>
    </location>
</feature>
<dbReference type="Proteomes" id="UP001328107">
    <property type="component" value="Unassembled WGS sequence"/>
</dbReference>
<comment type="similarity">
    <text evidence="1">Belongs to the 'GDXG' lipolytic enzyme family.</text>
</comment>
<gene>
    <name evidence="6" type="ORF">PMAYCL1PPCAC_20536</name>
</gene>
<accession>A0AAN5I4B6</accession>
<evidence type="ECO:0000256" key="2">
    <source>
        <dbReference type="ARBA" id="ARBA00022801"/>
    </source>
</evidence>
<evidence type="ECO:0000256" key="1">
    <source>
        <dbReference type="ARBA" id="ARBA00010515"/>
    </source>
</evidence>
<evidence type="ECO:0000256" key="3">
    <source>
        <dbReference type="PIRSR" id="PIRSR037251-1"/>
    </source>
</evidence>
<dbReference type="AlphaFoldDB" id="A0AAN5I4B6"/>
<sequence length="454" mass="51634">YRETLRLMSSNATRYEKIMEKERSLGSRVKRAAIGCLLVYLAISGLIISMMMAATIYRPLPSQMGVTLRDRIRGHIFESFTRLFYYYPSRMCPNALCMLHWTRWSMKRLNKLMDPWFDSHPELLMETTTWNGVKVLVYHPRNQTTTDSDGAIVYMHGGGFGMGDIEMFESLTTAMAKQINARLLVSVGYRLAPETTFPGGLEDCEKVLEYVIANGPAKYGVNPNKIIVMGDSAGGNLAASMTQRRKRRGSKPKLFGQVLMYPLLQLSDMQTPSYRLWEREMEGLSFVDPRSVAFYYLWYAGVDMNAHPEYAIAATENRHISEETRRVREKFMNFFLLPAEFQDDTNSTTSLSPIPELSEYLTPFLTNPDFAPLMQPNLTDLPPALIVTIGFDVLRDEGALYAERLKAVGVPTTWTHFGPGFHGMFNLHNRLQGAGEALANLTDWTREFLRKSAE</sequence>
<keyword evidence="4" id="KW-0812">Transmembrane</keyword>
<feature type="transmembrane region" description="Helical" evidence="4">
    <location>
        <begin position="32"/>
        <end position="57"/>
    </location>
</feature>
<keyword evidence="4" id="KW-1133">Transmembrane helix</keyword>